<feature type="compositionally biased region" description="Basic and acidic residues" evidence="1">
    <location>
        <begin position="121"/>
        <end position="187"/>
    </location>
</feature>
<feature type="region of interest" description="Disordered" evidence="1">
    <location>
        <begin position="377"/>
        <end position="396"/>
    </location>
</feature>
<dbReference type="PANTHER" id="PTHR37198">
    <property type="entry name" value="NUCLEOLIN"/>
    <property type="match status" value="1"/>
</dbReference>
<feature type="region of interest" description="Disordered" evidence="1">
    <location>
        <begin position="106"/>
        <end position="272"/>
    </location>
</feature>
<feature type="transmembrane region" description="Helical" evidence="2">
    <location>
        <begin position="37"/>
        <end position="57"/>
    </location>
</feature>
<evidence type="ECO:0000313" key="3">
    <source>
        <dbReference type="EMBL" id="ERN11845.1"/>
    </source>
</evidence>
<dbReference type="PANTHER" id="PTHR37198:SF1">
    <property type="entry name" value="NUCLEOLIN"/>
    <property type="match status" value="1"/>
</dbReference>
<dbReference type="Gramene" id="ERN11845">
    <property type="protein sequence ID" value="ERN11845"/>
    <property type="gene ID" value="AMTR_s00020p00091620"/>
</dbReference>
<keyword evidence="2" id="KW-0812">Transmembrane</keyword>
<sequence length="554" mass="61030">MADREWSLRKKIVLTGLALSSAPVVLPPLMFFSAVGFVFAVPFGVAFIGYACTAKVLNSLLRRKQEKAPLMAIKGEVESDKKVWEDTIRPGKRIKWEDMHLEEIHDAEENYEDERESPVSGKEEDGKRIEEKCEEREGLEGERRKEREVKSEKKPVSAEGARKGEGKFSQEQGGELKDYSTEKKKDESEDLEEMSDGERVPVKGEREALGKLSEEQSVELKESNKGEKYERADPEQLRPSEGAAATVKGREKEDGGESTEEEGSSKMEDYTEERNKYVMIVSEKQAPEPDEPKKKLDEAHGIKEGPATFTLQPVHGENKDHTTIVSEEPSAPMLQKNGHGDVTEPCPDIYCYSALPYPSESKETAEVGNPQSTRVFENGHGSLREPSRGVLDYSSLPESPKQKVIVSEMGSLTDYTSTMGDISALTTNELISTTGDLSVDTMNKRGDDTVDFPIKSQSVVHTESIPGGKPVSEEKAIASEMVSLTDDYTSVMGSISALTTNEYISTIGDLSVDSMNKRGDGTADFPVKSDGHTESILGGKLVSEEVLNAHLHVP</sequence>
<keyword evidence="4" id="KW-1185">Reference proteome</keyword>
<dbReference type="eggNOG" id="ENOG502S5I7">
    <property type="taxonomic scope" value="Eukaryota"/>
</dbReference>
<keyword evidence="2" id="KW-0472">Membrane</keyword>
<evidence type="ECO:0000313" key="4">
    <source>
        <dbReference type="Proteomes" id="UP000017836"/>
    </source>
</evidence>
<dbReference type="Proteomes" id="UP000017836">
    <property type="component" value="Unassembled WGS sequence"/>
</dbReference>
<dbReference type="AlphaFoldDB" id="W1PWT9"/>
<gene>
    <name evidence="3" type="ORF">AMTR_s00020p00091620</name>
</gene>
<protein>
    <submittedName>
        <fullName evidence="3">Uncharacterized protein</fullName>
    </submittedName>
</protein>
<keyword evidence="2" id="KW-1133">Transmembrane helix</keyword>
<evidence type="ECO:0000256" key="1">
    <source>
        <dbReference type="SAM" id="MobiDB-lite"/>
    </source>
</evidence>
<reference evidence="4" key="1">
    <citation type="journal article" date="2013" name="Science">
        <title>The Amborella genome and the evolution of flowering plants.</title>
        <authorList>
            <consortium name="Amborella Genome Project"/>
        </authorList>
    </citation>
    <scope>NUCLEOTIDE SEQUENCE [LARGE SCALE GENOMIC DNA]</scope>
</reference>
<organism evidence="3 4">
    <name type="scientific">Amborella trichopoda</name>
    <dbReference type="NCBI Taxonomy" id="13333"/>
    <lineage>
        <taxon>Eukaryota</taxon>
        <taxon>Viridiplantae</taxon>
        <taxon>Streptophyta</taxon>
        <taxon>Embryophyta</taxon>
        <taxon>Tracheophyta</taxon>
        <taxon>Spermatophyta</taxon>
        <taxon>Magnoliopsida</taxon>
        <taxon>Amborellales</taxon>
        <taxon>Amborellaceae</taxon>
        <taxon>Amborella</taxon>
    </lineage>
</organism>
<name>W1PWT9_AMBTC</name>
<feature type="compositionally biased region" description="Basic and acidic residues" evidence="1">
    <location>
        <begin position="263"/>
        <end position="272"/>
    </location>
</feature>
<feature type="transmembrane region" description="Helical" evidence="2">
    <location>
        <begin position="12"/>
        <end position="31"/>
    </location>
</feature>
<accession>W1PWT9</accession>
<proteinExistence type="predicted"/>
<feature type="compositionally biased region" description="Basic and acidic residues" evidence="1">
    <location>
        <begin position="196"/>
        <end position="238"/>
    </location>
</feature>
<dbReference type="EMBL" id="KI392664">
    <property type="protein sequence ID" value="ERN11845.1"/>
    <property type="molecule type" value="Genomic_DNA"/>
</dbReference>
<dbReference type="HOGENOM" id="CLU_492061_0_0_1"/>
<evidence type="ECO:0000256" key="2">
    <source>
        <dbReference type="SAM" id="Phobius"/>
    </source>
</evidence>